<evidence type="ECO:0000256" key="2">
    <source>
        <dbReference type="SAM" id="MobiDB-lite"/>
    </source>
</evidence>
<dbReference type="PANTHER" id="PTHR46910">
    <property type="entry name" value="TRANSCRIPTION FACTOR PDR1"/>
    <property type="match status" value="1"/>
</dbReference>
<feature type="region of interest" description="Disordered" evidence="2">
    <location>
        <begin position="43"/>
        <end position="113"/>
    </location>
</feature>
<feature type="domain" description="Xylanolytic transcriptional activator regulatory" evidence="3">
    <location>
        <begin position="300"/>
        <end position="373"/>
    </location>
</feature>
<accession>A0A2G8RV56</accession>
<dbReference type="GO" id="GO:0003700">
    <property type="term" value="F:DNA-binding transcription factor activity"/>
    <property type="evidence" value="ECO:0007669"/>
    <property type="project" value="InterPro"/>
</dbReference>
<dbReference type="OrthoDB" id="4456959at2759"/>
<comment type="caution">
    <text evidence="4">The sequence shown here is derived from an EMBL/GenBank/DDBJ whole genome shotgun (WGS) entry which is preliminary data.</text>
</comment>
<dbReference type="GO" id="GO:0008270">
    <property type="term" value="F:zinc ion binding"/>
    <property type="evidence" value="ECO:0007669"/>
    <property type="project" value="InterPro"/>
</dbReference>
<dbReference type="CDD" id="cd12148">
    <property type="entry name" value="fungal_TF_MHR"/>
    <property type="match status" value="1"/>
</dbReference>
<evidence type="ECO:0000256" key="1">
    <source>
        <dbReference type="ARBA" id="ARBA00023242"/>
    </source>
</evidence>
<feature type="region of interest" description="Disordered" evidence="2">
    <location>
        <begin position="598"/>
        <end position="645"/>
    </location>
</feature>
<name>A0A2G8RV56_9APHY</name>
<dbReference type="GO" id="GO:0006351">
    <property type="term" value="P:DNA-templated transcription"/>
    <property type="evidence" value="ECO:0007669"/>
    <property type="project" value="InterPro"/>
</dbReference>
<proteinExistence type="predicted"/>
<dbReference type="STRING" id="1077348.A0A2G8RV56"/>
<evidence type="ECO:0000313" key="5">
    <source>
        <dbReference type="Proteomes" id="UP000230002"/>
    </source>
</evidence>
<protein>
    <submittedName>
        <fullName evidence="4">Transcription factor</fullName>
    </submittedName>
</protein>
<dbReference type="PANTHER" id="PTHR46910:SF38">
    <property type="entry name" value="ZN(2)-C6 FUNGAL-TYPE DOMAIN-CONTAINING PROTEIN"/>
    <property type="match status" value="1"/>
</dbReference>
<keyword evidence="1" id="KW-0539">Nucleus</keyword>
<dbReference type="EMBL" id="AYKW01000056">
    <property type="protein sequence ID" value="PIL25379.1"/>
    <property type="molecule type" value="Genomic_DNA"/>
</dbReference>
<feature type="compositionally biased region" description="Low complexity" evidence="2">
    <location>
        <begin position="636"/>
        <end position="645"/>
    </location>
</feature>
<dbReference type="SMART" id="SM00906">
    <property type="entry name" value="Fungal_trans"/>
    <property type="match status" value="1"/>
</dbReference>
<keyword evidence="5" id="KW-1185">Reference proteome</keyword>
<gene>
    <name evidence="4" type="ORF">GSI_13269</name>
</gene>
<dbReference type="InterPro" id="IPR050987">
    <property type="entry name" value="AtrR-like"/>
</dbReference>
<feature type="compositionally biased region" description="Basic and acidic residues" evidence="2">
    <location>
        <begin position="43"/>
        <end position="55"/>
    </location>
</feature>
<feature type="compositionally biased region" description="Basic and acidic residues" evidence="2">
    <location>
        <begin position="98"/>
        <end position="113"/>
    </location>
</feature>
<sequence>MPEAGGALGFHTVYGLSYVEELEGRLERMERLMNKFLPDKDIAKELDDHQSDKDPTIAPSPASERSRGGGSQVESPLNPSGLSVVPPTPGSADNAGDNEPHSDSEGSQELEKELAEGMKKLSMHSPPLRYHGKSSGLVFIRSAMAMKNENVAAPPPPKRDGPQPWLKAFVEDDFPLIESSSFPPRDLLDTLVDLYFAQMNCCLPLLHEPTFKKSLAAGEHLRNGGFGATVLLVCAIGARFTRDPRVLFDGSDDHRSAGWRWFLPVERVRRMSFVPAKIYDLQICVLMTLFLDGTNAPQGAWPVVGAGIRIALDVGAHRKTMYSPTPTVEDELWRRAFWILVLSEWLTSYGLGRPSSIHDEDFDLALPTECDDEYWLSPEGEPSFKQPPDKPSKVAAFVCVLKLCQIVAFSMRTIYSTNKASAQLGQSDEQWEQRIVADLDSALNKWSDSLPTHLRWDPEQEDAVWLTQAANLRAFHYYTQFAVHRPFISAARRESPLSFPSVIICANGARSSIEVLEVLAKRTGSAGHRNMGILFMGGIVLMTNILGLKRAGRVVNSGKDLALVGKAVEMLQSLRYETHIAEPLGDMLHELMLAVREPLPPGAPIPEEAQERTPNTPEADEAQDTEVAGQPVPDGASSASPPTASASASAASALYMPPGVDFLQPGAFTFAFPAGPGDLGFPSATQVFAGPTGGTSTQRDPLDPIPPPSALSLAYGLLPRQEFGPTSTQPQLRHNAQGVGPHQFDVEGGQMFGLEPLGYSEPMSFLPSASQVQVETADYSQQQHILANAVSMEIGESSIDAGGPGSALIDDALMVWSNLPPAMGWEEWGAYFEDTNLNAGT</sequence>
<organism evidence="4 5">
    <name type="scientific">Ganoderma sinense ZZ0214-1</name>
    <dbReference type="NCBI Taxonomy" id="1077348"/>
    <lineage>
        <taxon>Eukaryota</taxon>
        <taxon>Fungi</taxon>
        <taxon>Dikarya</taxon>
        <taxon>Basidiomycota</taxon>
        <taxon>Agaricomycotina</taxon>
        <taxon>Agaricomycetes</taxon>
        <taxon>Polyporales</taxon>
        <taxon>Polyporaceae</taxon>
        <taxon>Ganoderma</taxon>
    </lineage>
</organism>
<evidence type="ECO:0000259" key="3">
    <source>
        <dbReference type="SMART" id="SM00906"/>
    </source>
</evidence>
<dbReference type="GO" id="GO:0003677">
    <property type="term" value="F:DNA binding"/>
    <property type="evidence" value="ECO:0007669"/>
    <property type="project" value="InterPro"/>
</dbReference>
<reference evidence="4 5" key="1">
    <citation type="journal article" date="2015" name="Sci. Rep.">
        <title>Chromosome-level genome map provides insights into diverse defense mechanisms in the medicinal fungus Ganoderma sinense.</title>
        <authorList>
            <person name="Zhu Y."/>
            <person name="Xu J."/>
            <person name="Sun C."/>
            <person name="Zhou S."/>
            <person name="Xu H."/>
            <person name="Nelson D.R."/>
            <person name="Qian J."/>
            <person name="Song J."/>
            <person name="Luo H."/>
            <person name="Xiang L."/>
            <person name="Li Y."/>
            <person name="Xu Z."/>
            <person name="Ji A."/>
            <person name="Wang L."/>
            <person name="Lu S."/>
            <person name="Hayward A."/>
            <person name="Sun W."/>
            <person name="Li X."/>
            <person name="Schwartz D.C."/>
            <person name="Wang Y."/>
            <person name="Chen S."/>
        </authorList>
    </citation>
    <scope>NUCLEOTIDE SEQUENCE [LARGE SCALE GENOMIC DNA]</scope>
    <source>
        <strain evidence="4 5">ZZ0214-1</strain>
    </source>
</reference>
<feature type="compositionally biased region" description="Polar residues" evidence="2">
    <location>
        <begin position="72"/>
        <end position="81"/>
    </location>
</feature>
<dbReference type="Pfam" id="PF04082">
    <property type="entry name" value="Fungal_trans"/>
    <property type="match status" value="1"/>
</dbReference>
<dbReference type="AlphaFoldDB" id="A0A2G8RV56"/>
<dbReference type="InterPro" id="IPR007219">
    <property type="entry name" value="XnlR_reg_dom"/>
</dbReference>
<dbReference type="Proteomes" id="UP000230002">
    <property type="component" value="Unassembled WGS sequence"/>
</dbReference>
<evidence type="ECO:0000313" key="4">
    <source>
        <dbReference type="EMBL" id="PIL25379.1"/>
    </source>
</evidence>